<dbReference type="EMBL" id="GECZ01008563">
    <property type="protein sequence ID" value="JAS61206.1"/>
    <property type="molecule type" value="Transcribed_RNA"/>
</dbReference>
<accession>A0A1B6GFM8</accession>
<protein>
    <submittedName>
        <fullName evidence="1">Uncharacterized protein</fullName>
    </submittedName>
</protein>
<evidence type="ECO:0000313" key="1">
    <source>
        <dbReference type="EMBL" id="JAS61206.1"/>
    </source>
</evidence>
<feature type="non-terminal residue" evidence="1">
    <location>
        <position position="1"/>
    </location>
</feature>
<feature type="non-terminal residue" evidence="1">
    <location>
        <position position="121"/>
    </location>
</feature>
<sequence>KKSTEDTCDYREYLMEYNNTPIPGLHCSPSQVLNSRRIRTELPVSKELLEPKVQENISDLLAIRQGITKKFHDSQRLKSVLIFKPGDNVVFRTRNDKYWEKGYIKEQANEPRSYCWEKRCR</sequence>
<reference evidence="1" key="1">
    <citation type="submission" date="2015-11" db="EMBL/GenBank/DDBJ databases">
        <title>De novo transcriptome assembly of four potential Pierce s Disease insect vectors from Arizona vineyards.</title>
        <authorList>
            <person name="Tassone E.E."/>
        </authorList>
    </citation>
    <scope>NUCLEOTIDE SEQUENCE</scope>
</reference>
<dbReference type="AlphaFoldDB" id="A0A1B6GFM8"/>
<organism evidence="1">
    <name type="scientific">Cuerna arida</name>
    <dbReference type="NCBI Taxonomy" id="1464854"/>
    <lineage>
        <taxon>Eukaryota</taxon>
        <taxon>Metazoa</taxon>
        <taxon>Ecdysozoa</taxon>
        <taxon>Arthropoda</taxon>
        <taxon>Hexapoda</taxon>
        <taxon>Insecta</taxon>
        <taxon>Pterygota</taxon>
        <taxon>Neoptera</taxon>
        <taxon>Paraneoptera</taxon>
        <taxon>Hemiptera</taxon>
        <taxon>Auchenorrhyncha</taxon>
        <taxon>Membracoidea</taxon>
        <taxon>Cicadellidae</taxon>
        <taxon>Cicadellinae</taxon>
        <taxon>Proconiini</taxon>
        <taxon>Cuerna</taxon>
    </lineage>
</organism>
<gene>
    <name evidence="1" type="ORF">g.45569</name>
</gene>
<proteinExistence type="predicted"/>
<name>A0A1B6GFM8_9HEMI</name>